<protein>
    <submittedName>
        <fullName evidence="1">Uncharacterized protein</fullName>
    </submittedName>
</protein>
<organism evidence="1 2">
    <name type="scientific">Alligator mississippiensis</name>
    <name type="common">American alligator</name>
    <dbReference type="NCBI Taxonomy" id="8496"/>
    <lineage>
        <taxon>Eukaryota</taxon>
        <taxon>Metazoa</taxon>
        <taxon>Chordata</taxon>
        <taxon>Craniata</taxon>
        <taxon>Vertebrata</taxon>
        <taxon>Euteleostomi</taxon>
        <taxon>Archelosauria</taxon>
        <taxon>Archosauria</taxon>
        <taxon>Crocodylia</taxon>
        <taxon>Alligatoridae</taxon>
        <taxon>Alligatorinae</taxon>
        <taxon>Alligator</taxon>
    </lineage>
</organism>
<dbReference type="EMBL" id="AKHW03007000">
    <property type="protein sequence ID" value="KYO17417.1"/>
    <property type="molecule type" value="Genomic_DNA"/>
</dbReference>
<gene>
    <name evidence="1" type="ORF">Y1Q_0020036</name>
</gene>
<keyword evidence="2" id="KW-1185">Reference proteome</keyword>
<comment type="caution">
    <text evidence="1">The sequence shown here is derived from an EMBL/GenBank/DDBJ whole genome shotgun (WGS) entry which is preliminary data.</text>
</comment>
<proteinExistence type="predicted"/>
<evidence type="ECO:0000313" key="1">
    <source>
        <dbReference type="EMBL" id="KYO17417.1"/>
    </source>
</evidence>
<evidence type="ECO:0000313" key="2">
    <source>
        <dbReference type="Proteomes" id="UP000050525"/>
    </source>
</evidence>
<sequence>MKTRKSYYENYEQLKAIFQRLQDITAIQEIRSKVCFPCITLTLKSVELLDNKGGLPFKGKQANRNEATMIFHGLCKTPENTMLQSLRAPVANPWIKRSTGSILST</sequence>
<name>A0A151LYR5_ALLMI</name>
<reference evidence="1 2" key="1">
    <citation type="journal article" date="2012" name="Genome Biol.">
        <title>Sequencing three crocodilian genomes to illuminate the evolution of archosaurs and amniotes.</title>
        <authorList>
            <person name="St John J.A."/>
            <person name="Braun E.L."/>
            <person name="Isberg S.R."/>
            <person name="Miles L.G."/>
            <person name="Chong A.Y."/>
            <person name="Gongora J."/>
            <person name="Dalzell P."/>
            <person name="Moran C."/>
            <person name="Bed'hom B."/>
            <person name="Abzhanov A."/>
            <person name="Burgess S.C."/>
            <person name="Cooksey A.M."/>
            <person name="Castoe T.A."/>
            <person name="Crawford N.G."/>
            <person name="Densmore L.D."/>
            <person name="Drew J.C."/>
            <person name="Edwards S.V."/>
            <person name="Faircloth B.C."/>
            <person name="Fujita M.K."/>
            <person name="Greenwold M.J."/>
            <person name="Hoffmann F.G."/>
            <person name="Howard J.M."/>
            <person name="Iguchi T."/>
            <person name="Janes D.E."/>
            <person name="Khan S.Y."/>
            <person name="Kohno S."/>
            <person name="de Koning A.J."/>
            <person name="Lance S.L."/>
            <person name="McCarthy F.M."/>
            <person name="McCormack J.E."/>
            <person name="Merchant M.E."/>
            <person name="Peterson D.G."/>
            <person name="Pollock D.D."/>
            <person name="Pourmand N."/>
            <person name="Raney B.J."/>
            <person name="Roessler K.A."/>
            <person name="Sanford J.R."/>
            <person name="Sawyer R.H."/>
            <person name="Schmidt C.J."/>
            <person name="Triplett E.W."/>
            <person name="Tuberville T.D."/>
            <person name="Venegas-Anaya M."/>
            <person name="Howard J.T."/>
            <person name="Jarvis E.D."/>
            <person name="Guillette L.J.Jr."/>
            <person name="Glenn T.C."/>
            <person name="Green R.E."/>
            <person name="Ray D.A."/>
        </authorList>
    </citation>
    <scope>NUCLEOTIDE SEQUENCE [LARGE SCALE GENOMIC DNA]</scope>
    <source>
        <strain evidence="1">KSC_2009_1</strain>
    </source>
</reference>
<dbReference type="Proteomes" id="UP000050525">
    <property type="component" value="Unassembled WGS sequence"/>
</dbReference>
<dbReference type="AlphaFoldDB" id="A0A151LYR5"/>
<accession>A0A151LYR5</accession>